<comment type="caution">
    <text evidence="2">The sequence shown here is derived from an EMBL/GenBank/DDBJ whole genome shotgun (WGS) entry which is preliminary data.</text>
</comment>
<dbReference type="InterPro" id="IPR025499">
    <property type="entry name" value="KdgF"/>
</dbReference>
<dbReference type="InterPro" id="IPR013096">
    <property type="entry name" value="Cupin_2"/>
</dbReference>
<dbReference type="InterPro" id="IPR052535">
    <property type="entry name" value="Bacilysin_H2HPP_isomerase"/>
</dbReference>
<reference evidence="3" key="1">
    <citation type="journal article" date="2019" name="Int. J. Syst. Evol. Microbiol.">
        <title>The Global Catalogue of Microorganisms (GCM) 10K type strain sequencing project: providing services to taxonomists for standard genome sequencing and annotation.</title>
        <authorList>
            <consortium name="The Broad Institute Genomics Platform"/>
            <consortium name="The Broad Institute Genome Sequencing Center for Infectious Disease"/>
            <person name="Wu L."/>
            <person name="Ma J."/>
        </authorList>
    </citation>
    <scope>NUCLEOTIDE SEQUENCE [LARGE SCALE GENOMIC DNA]</scope>
    <source>
        <strain evidence="3">CECT 7956</strain>
    </source>
</reference>
<keyword evidence="3" id="KW-1185">Reference proteome</keyword>
<dbReference type="CDD" id="cd02238">
    <property type="entry name" value="cupin_KdgF"/>
    <property type="match status" value="1"/>
</dbReference>
<evidence type="ECO:0000259" key="1">
    <source>
        <dbReference type="Pfam" id="PF07883"/>
    </source>
</evidence>
<protein>
    <submittedName>
        <fullName evidence="2">Cupin domain-containing protein</fullName>
    </submittedName>
</protein>
<dbReference type="Proteomes" id="UP001595616">
    <property type="component" value="Unassembled WGS sequence"/>
</dbReference>
<name>A0ABV7YS46_9BACT</name>
<accession>A0ABV7YS46</accession>
<dbReference type="PANTHER" id="PTHR40112:SF1">
    <property type="entry name" value="H2HPP ISOMERASE"/>
    <property type="match status" value="1"/>
</dbReference>
<gene>
    <name evidence="2" type="ORF">ACFOOI_03935</name>
</gene>
<organism evidence="2 3">
    <name type="scientific">Lacihabitans lacunae</name>
    <dbReference type="NCBI Taxonomy" id="1028214"/>
    <lineage>
        <taxon>Bacteria</taxon>
        <taxon>Pseudomonadati</taxon>
        <taxon>Bacteroidota</taxon>
        <taxon>Cytophagia</taxon>
        <taxon>Cytophagales</taxon>
        <taxon>Leadbetterellaceae</taxon>
        <taxon>Lacihabitans</taxon>
    </lineage>
</organism>
<sequence length="113" mass="12802">MIKKATDIFIADSSVEWDQIDPLVKRKIMSYDENLMLVKVEFQKGGVGPIHEHFHSQTSYVESGSFDVTIDNQTKNLKAGDVFYIPPHVPHGAVCLETGVLLDFFSPMREDFL</sequence>
<dbReference type="InterPro" id="IPR011051">
    <property type="entry name" value="RmlC_Cupin_sf"/>
</dbReference>
<proteinExistence type="predicted"/>
<dbReference type="PIRSF" id="PIRSF029883">
    <property type="entry name" value="KdgF"/>
    <property type="match status" value="1"/>
</dbReference>
<dbReference type="InterPro" id="IPR014710">
    <property type="entry name" value="RmlC-like_jellyroll"/>
</dbReference>
<dbReference type="SUPFAM" id="SSF51182">
    <property type="entry name" value="RmlC-like cupins"/>
    <property type="match status" value="1"/>
</dbReference>
<evidence type="ECO:0000313" key="3">
    <source>
        <dbReference type="Proteomes" id="UP001595616"/>
    </source>
</evidence>
<feature type="domain" description="Cupin type-2" evidence="1">
    <location>
        <begin position="40"/>
        <end position="97"/>
    </location>
</feature>
<dbReference type="Pfam" id="PF07883">
    <property type="entry name" value="Cupin_2"/>
    <property type="match status" value="1"/>
</dbReference>
<dbReference type="PANTHER" id="PTHR40112">
    <property type="entry name" value="H2HPP ISOMERASE"/>
    <property type="match status" value="1"/>
</dbReference>
<dbReference type="Gene3D" id="2.60.120.10">
    <property type="entry name" value="Jelly Rolls"/>
    <property type="match status" value="1"/>
</dbReference>
<dbReference type="EMBL" id="JBHRYQ010000001">
    <property type="protein sequence ID" value="MFC3809795.1"/>
    <property type="molecule type" value="Genomic_DNA"/>
</dbReference>
<dbReference type="RefSeq" id="WP_379835301.1">
    <property type="nucleotide sequence ID" value="NZ_JBHRYQ010000001.1"/>
</dbReference>
<evidence type="ECO:0000313" key="2">
    <source>
        <dbReference type="EMBL" id="MFC3809795.1"/>
    </source>
</evidence>